<name>A0A9D1JD92_9FIRM</name>
<comment type="caution">
    <text evidence="2">The sequence shown here is derived from an EMBL/GenBank/DDBJ whole genome shotgun (WGS) entry which is preliminary data.</text>
</comment>
<reference evidence="2" key="1">
    <citation type="submission" date="2020-10" db="EMBL/GenBank/DDBJ databases">
        <authorList>
            <person name="Gilroy R."/>
        </authorList>
    </citation>
    <scope>NUCLEOTIDE SEQUENCE</scope>
    <source>
        <strain evidence="2">ChiW13-3771</strain>
    </source>
</reference>
<keyword evidence="1" id="KW-0472">Membrane</keyword>
<dbReference type="AlphaFoldDB" id="A0A9D1JD92"/>
<dbReference type="EMBL" id="DVHN01000056">
    <property type="protein sequence ID" value="HIR88291.1"/>
    <property type="molecule type" value="Genomic_DNA"/>
</dbReference>
<evidence type="ECO:0000313" key="3">
    <source>
        <dbReference type="Proteomes" id="UP000824201"/>
    </source>
</evidence>
<keyword evidence="1" id="KW-1133">Transmembrane helix</keyword>
<protein>
    <submittedName>
        <fullName evidence="2">Stage III sporulation protein AD</fullName>
    </submittedName>
</protein>
<evidence type="ECO:0000256" key="1">
    <source>
        <dbReference type="SAM" id="Phobius"/>
    </source>
</evidence>
<sequence length="126" mass="13464">MVAVALIGIGAALLALQLKEMKPEYSGYLALAAGILIFAFAISQIHLIVETIHKIQSYVNLDSGYVGTLIKIIGITYIAEFGADVCRDCGYNAIGGQIELFAKLSILVLSIPILLALLDTVTQLIQ</sequence>
<reference evidence="2" key="2">
    <citation type="journal article" date="2021" name="PeerJ">
        <title>Extensive microbial diversity within the chicken gut microbiome revealed by metagenomics and culture.</title>
        <authorList>
            <person name="Gilroy R."/>
            <person name="Ravi A."/>
            <person name="Getino M."/>
            <person name="Pursley I."/>
            <person name="Horton D.L."/>
            <person name="Alikhan N.F."/>
            <person name="Baker D."/>
            <person name="Gharbi K."/>
            <person name="Hall N."/>
            <person name="Watson M."/>
            <person name="Adriaenssens E.M."/>
            <person name="Foster-Nyarko E."/>
            <person name="Jarju S."/>
            <person name="Secka A."/>
            <person name="Antonio M."/>
            <person name="Oren A."/>
            <person name="Chaudhuri R.R."/>
            <person name="La Ragione R."/>
            <person name="Hildebrand F."/>
            <person name="Pallen M.J."/>
        </authorList>
    </citation>
    <scope>NUCLEOTIDE SEQUENCE</scope>
    <source>
        <strain evidence="2">ChiW13-3771</strain>
    </source>
</reference>
<dbReference type="Pfam" id="PF06686">
    <property type="entry name" value="SpoIIIAC"/>
    <property type="match status" value="2"/>
</dbReference>
<evidence type="ECO:0000313" key="2">
    <source>
        <dbReference type="EMBL" id="HIR88291.1"/>
    </source>
</evidence>
<feature type="transmembrane region" description="Helical" evidence="1">
    <location>
        <begin position="28"/>
        <end position="49"/>
    </location>
</feature>
<proteinExistence type="predicted"/>
<feature type="transmembrane region" description="Helical" evidence="1">
    <location>
        <begin position="100"/>
        <end position="118"/>
    </location>
</feature>
<dbReference type="InterPro" id="IPR025664">
    <property type="entry name" value="Spore_III_AC/AD"/>
</dbReference>
<dbReference type="Proteomes" id="UP000824201">
    <property type="component" value="Unassembled WGS sequence"/>
</dbReference>
<gene>
    <name evidence="2" type="primary">spoIIIAD</name>
    <name evidence="2" type="ORF">IAC96_05005</name>
</gene>
<dbReference type="InterPro" id="IPR014211">
    <property type="entry name" value="Spore_III_AD"/>
</dbReference>
<accession>A0A9D1JD92</accession>
<organism evidence="2 3">
    <name type="scientific">Candidatus Fimimorpha faecalis</name>
    <dbReference type="NCBI Taxonomy" id="2840824"/>
    <lineage>
        <taxon>Bacteria</taxon>
        <taxon>Bacillati</taxon>
        <taxon>Bacillota</taxon>
        <taxon>Clostridia</taxon>
        <taxon>Eubacteriales</taxon>
        <taxon>Candidatus Fimimorpha</taxon>
    </lineage>
</organism>
<keyword evidence="1" id="KW-0812">Transmembrane</keyword>
<dbReference type="NCBIfam" id="TIGR02849">
    <property type="entry name" value="spore_III_AD"/>
    <property type="match status" value="1"/>
</dbReference>